<dbReference type="Pfam" id="PF14497">
    <property type="entry name" value="GST_C_3"/>
    <property type="match status" value="1"/>
</dbReference>
<gene>
    <name evidence="3" type="ORF">IAI61_18935</name>
</gene>
<dbReference type="InterPro" id="IPR050213">
    <property type="entry name" value="GST_superfamily"/>
</dbReference>
<keyword evidence="4" id="KW-1185">Reference proteome</keyword>
<sequence>MPYDLWYWPQIPGRGEFVRLALEAGGIAYRDLARAEGGLNALAADLRRPRAQPPFAPPYLVADGMTVAQTANILLFLGERHGLAPGGAAGRFWVNQLQLTIADAVAEAHDTHHPVGVGLFYEDQKPEAARRAREFRDARLPKYLGHFEQALQGAGPWLAGEHWSYADLSLFQLVEGLCFAFPRRMAGAEREWPGVMALRGAVAALPELRHYLGSDRRLPFGDGVFRHYPELDAA</sequence>
<dbReference type="Proteomes" id="UP001518989">
    <property type="component" value="Unassembled WGS sequence"/>
</dbReference>
<evidence type="ECO:0000259" key="2">
    <source>
        <dbReference type="PROSITE" id="PS50405"/>
    </source>
</evidence>
<dbReference type="Gene3D" id="1.20.1050.10">
    <property type="match status" value="1"/>
</dbReference>
<dbReference type="PANTHER" id="PTHR11571:SF263">
    <property type="entry name" value="GLUTATHIONE S-TRANSFERASE"/>
    <property type="match status" value="1"/>
</dbReference>
<reference evidence="3 4" key="1">
    <citation type="submission" date="2020-09" db="EMBL/GenBank/DDBJ databases">
        <title>Roseomonas.</title>
        <authorList>
            <person name="Zhu W."/>
        </authorList>
    </citation>
    <scope>NUCLEOTIDE SEQUENCE [LARGE SCALE GENOMIC DNA]</scope>
    <source>
        <strain evidence="3 4">573</strain>
    </source>
</reference>
<proteinExistence type="predicted"/>
<dbReference type="PROSITE" id="PS50405">
    <property type="entry name" value="GST_CTER"/>
    <property type="match status" value="1"/>
</dbReference>
<organism evidence="3 4">
    <name type="scientific">Roseomonas haemaphysalidis</name>
    <dbReference type="NCBI Taxonomy" id="2768162"/>
    <lineage>
        <taxon>Bacteria</taxon>
        <taxon>Pseudomonadati</taxon>
        <taxon>Pseudomonadota</taxon>
        <taxon>Alphaproteobacteria</taxon>
        <taxon>Acetobacterales</taxon>
        <taxon>Roseomonadaceae</taxon>
        <taxon>Roseomonas</taxon>
    </lineage>
</organism>
<dbReference type="InterPro" id="IPR036249">
    <property type="entry name" value="Thioredoxin-like_sf"/>
</dbReference>
<dbReference type="PANTHER" id="PTHR11571">
    <property type="entry name" value="GLUTATHIONE S-TRANSFERASE"/>
    <property type="match status" value="1"/>
</dbReference>
<evidence type="ECO:0000313" key="3">
    <source>
        <dbReference type="EMBL" id="MBO1081119.1"/>
    </source>
</evidence>
<dbReference type="InterPro" id="IPR004045">
    <property type="entry name" value="Glutathione_S-Trfase_N"/>
</dbReference>
<protein>
    <submittedName>
        <fullName evidence="3">Glutathione S-transferase</fullName>
    </submittedName>
</protein>
<dbReference type="SUPFAM" id="SSF47616">
    <property type="entry name" value="GST C-terminal domain-like"/>
    <property type="match status" value="1"/>
</dbReference>
<dbReference type="CDD" id="cd03192">
    <property type="entry name" value="GST_C_Sigma_like"/>
    <property type="match status" value="1"/>
</dbReference>
<dbReference type="Gene3D" id="3.40.30.10">
    <property type="entry name" value="Glutaredoxin"/>
    <property type="match status" value="1"/>
</dbReference>
<feature type="domain" description="GST C-terminal" evidence="2">
    <location>
        <begin position="87"/>
        <end position="220"/>
    </location>
</feature>
<comment type="caution">
    <text evidence="3">The sequence shown here is derived from an EMBL/GenBank/DDBJ whole genome shotgun (WGS) entry which is preliminary data.</text>
</comment>
<evidence type="ECO:0000313" key="4">
    <source>
        <dbReference type="Proteomes" id="UP001518989"/>
    </source>
</evidence>
<dbReference type="PROSITE" id="PS50404">
    <property type="entry name" value="GST_NTER"/>
    <property type="match status" value="1"/>
</dbReference>
<dbReference type="SUPFAM" id="SSF52833">
    <property type="entry name" value="Thioredoxin-like"/>
    <property type="match status" value="1"/>
</dbReference>
<dbReference type="EMBL" id="JACTNG010000012">
    <property type="protein sequence ID" value="MBO1081119.1"/>
    <property type="molecule type" value="Genomic_DNA"/>
</dbReference>
<name>A0ABS3KUG6_9PROT</name>
<dbReference type="RefSeq" id="WP_207419296.1">
    <property type="nucleotide sequence ID" value="NZ_CP061177.1"/>
</dbReference>
<accession>A0ABS3KUG6</accession>
<dbReference type="InterPro" id="IPR036282">
    <property type="entry name" value="Glutathione-S-Trfase_C_sf"/>
</dbReference>
<dbReference type="InterPro" id="IPR004046">
    <property type="entry name" value="GST_C"/>
</dbReference>
<feature type="domain" description="GST N-terminal" evidence="1">
    <location>
        <begin position="1"/>
        <end position="85"/>
    </location>
</feature>
<dbReference type="InterPro" id="IPR010987">
    <property type="entry name" value="Glutathione-S-Trfase_C-like"/>
</dbReference>
<evidence type="ECO:0000259" key="1">
    <source>
        <dbReference type="PROSITE" id="PS50404"/>
    </source>
</evidence>